<evidence type="ECO:0000259" key="1">
    <source>
        <dbReference type="Pfam" id="PF01261"/>
    </source>
</evidence>
<dbReference type="Gene3D" id="3.20.20.150">
    <property type="entry name" value="Divalent-metal-dependent TIM barrel enzymes"/>
    <property type="match status" value="1"/>
</dbReference>
<feature type="domain" description="Xylose isomerase-like TIM barrel" evidence="1">
    <location>
        <begin position="3"/>
        <end position="177"/>
    </location>
</feature>
<reference evidence="2 3" key="1">
    <citation type="submission" date="2021-07" db="EMBL/GenBank/DDBJ databases">
        <title>Paenibacillus radiodurans sp. nov., isolated from the southeastern edge of Tengger Desert.</title>
        <authorList>
            <person name="Zhang G."/>
        </authorList>
    </citation>
    <scope>NUCLEOTIDE SEQUENCE [LARGE SCALE GENOMIC DNA]</scope>
    <source>
        <strain evidence="2 3">CCM 7311</strain>
    </source>
</reference>
<dbReference type="InterPro" id="IPR036237">
    <property type="entry name" value="Xyl_isomerase-like_sf"/>
</dbReference>
<evidence type="ECO:0000313" key="3">
    <source>
        <dbReference type="Proteomes" id="UP001519887"/>
    </source>
</evidence>
<feature type="non-terminal residue" evidence="2">
    <location>
        <position position="1"/>
    </location>
</feature>
<dbReference type="PANTHER" id="PTHR12110:SF53">
    <property type="entry name" value="BLR5974 PROTEIN"/>
    <property type="match status" value="1"/>
</dbReference>
<dbReference type="GO" id="GO:0016853">
    <property type="term" value="F:isomerase activity"/>
    <property type="evidence" value="ECO:0007669"/>
    <property type="project" value="UniProtKB-KW"/>
</dbReference>
<dbReference type="Pfam" id="PF01261">
    <property type="entry name" value="AP_endonuc_2"/>
    <property type="match status" value="1"/>
</dbReference>
<dbReference type="PANTHER" id="PTHR12110">
    <property type="entry name" value="HYDROXYPYRUVATE ISOMERASE"/>
    <property type="match status" value="1"/>
</dbReference>
<dbReference type="InterPro" id="IPR013022">
    <property type="entry name" value="Xyl_isomerase-like_TIM-brl"/>
</dbReference>
<protein>
    <submittedName>
        <fullName evidence="2">Sugar phosphate isomerase/epimerase</fullName>
    </submittedName>
</protein>
<dbReference type="Proteomes" id="UP001519887">
    <property type="component" value="Unassembled WGS sequence"/>
</dbReference>
<keyword evidence="3" id="KW-1185">Reference proteome</keyword>
<accession>A0ABS7CIE4</accession>
<dbReference type="SUPFAM" id="SSF51658">
    <property type="entry name" value="Xylose isomerase-like"/>
    <property type="match status" value="1"/>
</dbReference>
<gene>
    <name evidence="2" type="ORF">K0U00_42215</name>
</gene>
<organism evidence="2 3">
    <name type="scientific">Paenibacillus sepulcri</name>
    <dbReference type="NCBI Taxonomy" id="359917"/>
    <lineage>
        <taxon>Bacteria</taxon>
        <taxon>Bacillati</taxon>
        <taxon>Bacillota</taxon>
        <taxon>Bacilli</taxon>
        <taxon>Bacillales</taxon>
        <taxon>Paenibacillaceae</taxon>
        <taxon>Paenibacillus</taxon>
    </lineage>
</organism>
<keyword evidence="2" id="KW-0413">Isomerase</keyword>
<dbReference type="EMBL" id="JAHZIK010002399">
    <property type="protein sequence ID" value="MBW7460701.1"/>
    <property type="molecule type" value="Genomic_DNA"/>
</dbReference>
<sequence length="182" mass="19994">FRARVVRVFSGDKAGDVSYEQASDWIIDGLKEASAYAASQGVTLCLENHGLFAGKAEQVLNVIREVGSEHLRSTFDTGNFLLVDESPSEAAVKLADHISHVHLKDFALVEQDYEGKIYTSLSGQRYAGFAPGEGSVDLPFILGHLKDNGYNGRLTVEYEGDEEQKQGSERSILNLRRMLSAL</sequence>
<evidence type="ECO:0000313" key="2">
    <source>
        <dbReference type="EMBL" id="MBW7460701.1"/>
    </source>
</evidence>
<proteinExistence type="predicted"/>
<dbReference type="InterPro" id="IPR050312">
    <property type="entry name" value="IolE/XylAMocC-like"/>
</dbReference>
<comment type="caution">
    <text evidence="2">The sequence shown here is derived from an EMBL/GenBank/DDBJ whole genome shotgun (WGS) entry which is preliminary data.</text>
</comment>
<name>A0ABS7CIE4_9BACL</name>